<feature type="compositionally biased region" description="Gly residues" evidence="1">
    <location>
        <begin position="32"/>
        <end position="42"/>
    </location>
</feature>
<comment type="caution">
    <text evidence="2">The sequence shown here is derived from an EMBL/GenBank/DDBJ whole genome shotgun (WGS) entry which is preliminary data.</text>
</comment>
<keyword evidence="3" id="KW-1185">Reference proteome</keyword>
<evidence type="ECO:0000313" key="2">
    <source>
        <dbReference type="EMBL" id="GAA3804478.1"/>
    </source>
</evidence>
<dbReference type="Proteomes" id="UP001500888">
    <property type="component" value="Unassembled WGS sequence"/>
</dbReference>
<evidence type="ECO:0000256" key="1">
    <source>
        <dbReference type="SAM" id="MobiDB-lite"/>
    </source>
</evidence>
<sequence length="49" mass="4406">MPPNTTRSATCAVGCTDAAEETGAAPGAEDAGAGGMGRGGGANAVVVAG</sequence>
<proteinExistence type="predicted"/>
<accession>A0ABP7HVC7</accession>
<reference evidence="3" key="1">
    <citation type="journal article" date="2019" name="Int. J. Syst. Evol. Microbiol.">
        <title>The Global Catalogue of Microorganisms (GCM) 10K type strain sequencing project: providing services to taxonomists for standard genome sequencing and annotation.</title>
        <authorList>
            <consortium name="The Broad Institute Genomics Platform"/>
            <consortium name="The Broad Institute Genome Sequencing Center for Infectious Disease"/>
            <person name="Wu L."/>
            <person name="Ma J."/>
        </authorList>
    </citation>
    <scope>NUCLEOTIDE SEQUENCE [LARGE SCALE GENOMIC DNA]</scope>
    <source>
        <strain evidence="3">JCM 16908</strain>
    </source>
</reference>
<feature type="region of interest" description="Disordered" evidence="1">
    <location>
        <begin position="21"/>
        <end position="49"/>
    </location>
</feature>
<protein>
    <submittedName>
        <fullName evidence="2">Uncharacterized protein</fullName>
    </submittedName>
</protein>
<gene>
    <name evidence="2" type="ORF">GCM10022226_25460</name>
</gene>
<organism evidence="2 3">
    <name type="scientific">Sphaerisporangium flaviroseum</name>
    <dbReference type="NCBI Taxonomy" id="509199"/>
    <lineage>
        <taxon>Bacteria</taxon>
        <taxon>Bacillati</taxon>
        <taxon>Actinomycetota</taxon>
        <taxon>Actinomycetes</taxon>
        <taxon>Streptosporangiales</taxon>
        <taxon>Streptosporangiaceae</taxon>
        <taxon>Sphaerisporangium</taxon>
    </lineage>
</organism>
<dbReference type="EMBL" id="BAAAZR010000004">
    <property type="protein sequence ID" value="GAA3804478.1"/>
    <property type="molecule type" value="Genomic_DNA"/>
</dbReference>
<evidence type="ECO:0000313" key="3">
    <source>
        <dbReference type="Proteomes" id="UP001500888"/>
    </source>
</evidence>
<feature type="compositionally biased region" description="Low complexity" evidence="1">
    <location>
        <begin position="21"/>
        <end position="31"/>
    </location>
</feature>
<name>A0ABP7HVC7_9ACTN</name>